<reference evidence="2 3" key="1">
    <citation type="submission" date="2018-12" db="EMBL/GenBank/DDBJ databases">
        <title>Genome Sequence of Candidatus Viridilinea halotolerans isolated from saline sulfide-rich spring.</title>
        <authorList>
            <person name="Grouzdev D.S."/>
            <person name="Burganskaya E.I."/>
            <person name="Krutkina M.S."/>
            <person name="Sukhacheva M.V."/>
            <person name="Gorlenko V.M."/>
        </authorList>
    </citation>
    <scope>NUCLEOTIDE SEQUENCE [LARGE SCALE GENOMIC DNA]</scope>
    <source>
        <strain evidence="2">Chok-6</strain>
    </source>
</reference>
<feature type="domain" description="RNA polymerase sigma-70 region 2" evidence="1">
    <location>
        <begin position="103"/>
        <end position="150"/>
    </location>
</feature>
<dbReference type="InterPro" id="IPR014284">
    <property type="entry name" value="RNA_pol_sigma-70_dom"/>
</dbReference>
<dbReference type="NCBIfam" id="TIGR02937">
    <property type="entry name" value="sigma70-ECF"/>
    <property type="match status" value="1"/>
</dbReference>
<gene>
    <name evidence="2" type="ORF">EI684_20550</name>
</gene>
<dbReference type="SUPFAM" id="SSF88946">
    <property type="entry name" value="Sigma2 domain of RNA polymerase sigma factors"/>
    <property type="match status" value="1"/>
</dbReference>
<dbReference type="GO" id="GO:0006352">
    <property type="term" value="P:DNA-templated transcription initiation"/>
    <property type="evidence" value="ECO:0007669"/>
    <property type="project" value="InterPro"/>
</dbReference>
<dbReference type="InterPro" id="IPR013325">
    <property type="entry name" value="RNA_pol_sigma_r2"/>
</dbReference>
<name>A0A426TRY9_9CHLR</name>
<dbReference type="GO" id="GO:0003700">
    <property type="term" value="F:DNA-binding transcription factor activity"/>
    <property type="evidence" value="ECO:0007669"/>
    <property type="project" value="InterPro"/>
</dbReference>
<dbReference type="Proteomes" id="UP000280307">
    <property type="component" value="Unassembled WGS sequence"/>
</dbReference>
<dbReference type="InterPro" id="IPR007627">
    <property type="entry name" value="RNA_pol_sigma70_r2"/>
</dbReference>
<protein>
    <submittedName>
        <fullName evidence="2">Sigma-70 family RNA polymerase sigma factor</fullName>
    </submittedName>
</protein>
<organism evidence="2 3">
    <name type="scientific">Candidatus Viridilinea halotolerans</name>
    <dbReference type="NCBI Taxonomy" id="2491704"/>
    <lineage>
        <taxon>Bacteria</taxon>
        <taxon>Bacillati</taxon>
        <taxon>Chloroflexota</taxon>
        <taxon>Chloroflexia</taxon>
        <taxon>Chloroflexales</taxon>
        <taxon>Chloroflexineae</taxon>
        <taxon>Oscillochloridaceae</taxon>
        <taxon>Candidatus Viridilinea</taxon>
    </lineage>
</organism>
<evidence type="ECO:0000259" key="1">
    <source>
        <dbReference type="Pfam" id="PF04542"/>
    </source>
</evidence>
<sequence length="262" mass="29537">MAFASEPSDMAACRQTIRMSAQQYGWQLDALTCERYVRVLTPLLAAALPERRPLIVLHYHLDHRTVAALSDANHPAHHDTWLQWSQRALGVLRSAGVAWSYDRLLTIDDLAQLALGDLVQALPSYRYQSRLLSWAYSVIVRSAHRHLRAAHAQRRCGPSLPLDELTVPPSVVTRQAHHEEVAHARLLATHVERVLAAQSDPRLLTIFQLWAVEEYTSAEIGALVNLHESRVRALLTLARRVLRTDPTIKQWRASADDCHVAS</sequence>
<evidence type="ECO:0000313" key="3">
    <source>
        <dbReference type="Proteomes" id="UP000280307"/>
    </source>
</evidence>
<dbReference type="Gene3D" id="1.10.1740.10">
    <property type="match status" value="1"/>
</dbReference>
<comment type="caution">
    <text evidence="2">The sequence shown here is derived from an EMBL/GenBank/DDBJ whole genome shotgun (WGS) entry which is preliminary data.</text>
</comment>
<dbReference type="SUPFAM" id="SSF88659">
    <property type="entry name" value="Sigma3 and sigma4 domains of RNA polymerase sigma factors"/>
    <property type="match status" value="1"/>
</dbReference>
<dbReference type="InterPro" id="IPR013324">
    <property type="entry name" value="RNA_pol_sigma_r3/r4-like"/>
</dbReference>
<accession>A0A426TRY9</accession>
<proteinExistence type="predicted"/>
<evidence type="ECO:0000313" key="2">
    <source>
        <dbReference type="EMBL" id="RRR66565.1"/>
    </source>
</evidence>
<dbReference type="Pfam" id="PF04542">
    <property type="entry name" value="Sigma70_r2"/>
    <property type="match status" value="1"/>
</dbReference>
<dbReference type="EMBL" id="RSAS01000843">
    <property type="protein sequence ID" value="RRR66565.1"/>
    <property type="molecule type" value="Genomic_DNA"/>
</dbReference>
<dbReference type="AlphaFoldDB" id="A0A426TRY9"/>